<dbReference type="InterPro" id="IPR018076">
    <property type="entry name" value="T2SS_GspF_dom"/>
</dbReference>
<feature type="transmembrane region" description="Helical" evidence="6">
    <location>
        <begin position="90"/>
        <end position="123"/>
    </location>
</feature>
<comment type="caution">
    <text evidence="8">The sequence shown here is derived from an EMBL/GenBank/DDBJ whole genome shotgun (WGS) entry which is preliminary data.</text>
</comment>
<evidence type="ECO:0000256" key="6">
    <source>
        <dbReference type="SAM" id="Phobius"/>
    </source>
</evidence>
<gene>
    <name evidence="8" type="ORF">BTO32_00735</name>
</gene>
<protein>
    <submittedName>
        <fullName evidence="8">Type II secretion system-like protein</fullName>
    </submittedName>
</protein>
<dbReference type="Proteomes" id="UP000189339">
    <property type="component" value="Unassembled WGS sequence"/>
</dbReference>
<evidence type="ECO:0000256" key="2">
    <source>
        <dbReference type="ARBA" id="ARBA00022475"/>
    </source>
</evidence>
<dbReference type="PANTHER" id="PTHR35007:SF2">
    <property type="entry name" value="PILUS ASSEMBLE PROTEIN"/>
    <property type="match status" value="1"/>
</dbReference>
<keyword evidence="3 6" id="KW-0812">Transmembrane</keyword>
<evidence type="ECO:0000259" key="7">
    <source>
        <dbReference type="Pfam" id="PF00482"/>
    </source>
</evidence>
<evidence type="ECO:0000256" key="4">
    <source>
        <dbReference type="ARBA" id="ARBA00022989"/>
    </source>
</evidence>
<name>A0A1V2DWM0_9GAMM</name>
<dbReference type="RefSeq" id="WP_076722533.1">
    <property type="nucleotide sequence ID" value="NZ_MSCW01000001.1"/>
</dbReference>
<dbReference type="GO" id="GO:0005886">
    <property type="term" value="C:plasma membrane"/>
    <property type="evidence" value="ECO:0007669"/>
    <property type="project" value="UniProtKB-SubCell"/>
</dbReference>
<dbReference type="PANTHER" id="PTHR35007">
    <property type="entry name" value="INTEGRAL MEMBRANE PROTEIN-RELATED"/>
    <property type="match status" value="1"/>
</dbReference>
<keyword evidence="5 6" id="KW-0472">Membrane</keyword>
<dbReference type="STRING" id="135739.BTO32_00735"/>
<dbReference type="OrthoDB" id="8534919at2"/>
<accession>A0A1V2DWM0</accession>
<evidence type="ECO:0000313" key="9">
    <source>
        <dbReference type="Proteomes" id="UP000189339"/>
    </source>
</evidence>
<proteinExistence type="predicted"/>
<feature type="transmembrane region" description="Helical" evidence="6">
    <location>
        <begin position="256"/>
        <end position="282"/>
    </location>
</feature>
<dbReference type="AlphaFoldDB" id="A0A1V2DWM0"/>
<keyword evidence="4 6" id="KW-1133">Transmembrane helix</keyword>
<organism evidence="8 9">
    <name type="scientific">Marinobacter lutaoensis</name>
    <dbReference type="NCBI Taxonomy" id="135739"/>
    <lineage>
        <taxon>Bacteria</taxon>
        <taxon>Pseudomonadati</taxon>
        <taxon>Pseudomonadota</taxon>
        <taxon>Gammaproteobacteria</taxon>
        <taxon>Pseudomonadales</taxon>
        <taxon>Marinobacteraceae</taxon>
        <taxon>Marinobacter</taxon>
    </lineage>
</organism>
<dbReference type="Pfam" id="PF00482">
    <property type="entry name" value="T2SSF"/>
    <property type="match status" value="1"/>
</dbReference>
<dbReference type="EMBL" id="MSCW01000001">
    <property type="protein sequence ID" value="ONF45038.1"/>
    <property type="molecule type" value="Genomic_DNA"/>
</dbReference>
<evidence type="ECO:0000256" key="3">
    <source>
        <dbReference type="ARBA" id="ARBA00022692"/>
    </source>
</evidence>
<evidence type="ECO:0000313" key="8">
    <source>
        <dbReference type="EMBL" id="ONF45038.1"/>
    </source>
</evidence>
<sequence length="290" mass="32477">MVNLWFVMAIVLAAASVVYAWRVAPDRALRARVNARLHHREFRADTEVDDSLLGAFLFWLVERPLMAGDFKELETALDATGKTPLQARRYYVLVCWVLPLVVLLATVIAFDVLVSAIAFMLAFYLSRRSIRSAGASAEKQQNREAIELCHMTRMLMEAGLSPERSLKLISHQARGLMPLLVRRIDRFNRVMESGADRSRALDELGRNRNLTVLRSYATLMKQAGALGSGVSGGLEQIIAEAHHEERSKLKEETNRVGARMTIIMMVFMLPALFILIGGPAVLSIMDALQR</sequence>
<feature type="domain" description="Type II secretion system protein GspF" evidence="7">
    <location>
        <begin position="152"/>
        <end position="276"/>
    </location>
</feature>
<evidence type="ECO:0000256" key="1">
    <source>
        <dbReference type="ARBA" id="ARBA00004651"/>
    </source>
</evidence>
<reference evidence="8 9" key="1">
    <citation type="submission" date="2016-12" db="EMBL/GenBank/DDBJ databases">
        <title>Marinobacter lutaoensis whole genome sequencing.</title>
        <authorList>
            <person name="Verma A."/>
            <person name="Krishnamurthi S."/>
        </authorList>
    </citation>
    <scope>NUCLEOTIDE SEQUENCE [LARGE SCALE GENOMIC DNA]</scope>
    <source>
        <strain evidence="8 9">T5054</strain>
    </source>
</reference>
<keyword evidence="9" id="KW-1185">Reference proteome</keyword>
<keyword evidence="2" id="KW-1003">Cell membrane</keyword>
<evidence type="ECO:0000256" key="5">
    <source>
        <dbReference type="ARBA" id="ARBA00023136"/>
    </source>
</evidence>
<comment type="subcellular location">
    <subcellularLocation>
        <location evidence="1">Cell membrane</location>
        <topology evidence="1">Multi-pass membrane protein</topology>
    </subcellularLocation>
</comment>